<proteinExistence type="predicted"/>
<name>C0EHK5_9FIRM</name>
<accession>C0EHK5</accession>
<dbReference type="STRING" id="537013.CLOSTMETH_03350"/>
<evidence type="ECO:0000256" key="1">
    <source>
        <dbReference type="SAM" id="MobiDB-lite"/>
    </source>
</evidence>
<feature type="region of interest" description="Disordered" evidence="1">
    <location>
        <begin position="1"/>
        <end position="27"/>
    </location>
</feature>
<evidence type="ECO:0000313" key="3">
    <source>
        <dbReference type="Proteomes" id="UP000003340"/>
    </source>
</evidence>
<comment type="caution">
    <text evidence="2">The sequence shown here is derived from an EMBL/GenBank/DDBJ whole genome shotgun (WGS) entry which is preliminary data.</text>
</comment>
<keyword evidence="3" id="KW-1185">Reference proteome</keyword>
<dbReference type="Proteomes" id="UP000003340">
    <property type="component" value="Unassembled WGS sequence"/>
</dbReference>
<feature type="compositionally biased region" description="Polar residues" evidence="1">
    <location>
        <begin position="16"/>
        <end position="27"/>
    </location>
</feature>
<protein>
    <submittedName>
        <fullName evidence="2">Uncharacterized protein</fullName>
    </submittedName>
</protein>
<dbReference type="EMBL" id="ACEC01000118">
    <property type="protein sequence ID" value="EEG29023.1"/>
    <property type="molecule type" value="Genomic_DNA"/>
</dbReference>
<dbReference type="AlphaFoldDB" id="C0EHK5"/>
<dbReference type="HOGENOM" id="CLU_3268135_0_0_9"/>
<sequence length="41" mass="4469">MRSGNCKGQHERDVQMNDTNSQSQAYSGIQNGIANTISCSH</sequence>
<evidence type="ECO:0000313" key="2">
    <source>
        <dbReference type="EMBL" id="EEG29023.1"/>
    </source>
</evidence>
<organism evidence="2 3">
    <name type="scientific">[Clostridium] methylpentosum DSM 5476</name>
    <dbReference type="NCBI Taxonomy" id="537013"/>
    <lineage>
        <taxon>Bacteria</taxon>
        <taxon>Bacillati</taxon>
        <taxon>Bacillota</taxon>
        <taxon>Clostridia</taxon>
        <taxon>Eubacteriales</taxon>
        <taxon>Oscillospiraceae</taxon>
        <taxon>Oscillospiraceae incertae sedis</taxon>
    </lineage>
</organism>
<reference evidence="2 3" key="2">
    <citation type="submission" date="2009-02" db="EMBL/GenBank/DDBJ databases">
        <title>Draft genome sequence of Clostridium methylpentosum (DSM 5476).</title>
        <authorList>
            <person name="Sudarsanam P."/>
            <person name="Ley R."/>
            <person name="Guruge J."/>
            <person name="Turnbaugh P.J."/>
            <person name="Mahowald M."/>
            <person name="Liep D."/>
            <person name="Gordon J."/>
        </authorList>
    </citation>
    <scope>NUCLEOTIDE SEQUENCE [LARGE SCALE GENOMIC DNA]</scope>
    <source>
        <strain evidence="2 3">DSM 5476</strain>
    </source>
</reference>
<reference evidence="2 3" key="1">
    <citation type="submission" date="2009-01" db="EMBL/GenBank/DDBJ databases">
        <authorList>
            <person name="Fulton L."/>
            <person name="Clifton S."/>
            <person name="Fulton B."/>
            <person name="Xu J."/>
            <person name="Minx P."/>
            <person name="Pepin K.H."/>
            <person name="Johnson M."/>
            <person name="Bhonagiri V."/>
            <person name="Nash W.E."/>
            <person name="Mardis E.R."/>
            <person name="Wilson R.K."/>
        </authorList>
    </citation>
    <scope>NUCLEOTIDE SEQUENCE [LARGE SCALE GENOMIC DNA]</scope>
    <source>
        <strain evidence="2 3">DSM 5476</strain>
    </source>
</reference>
<gene>
    <name evidence="2" type="ORF">CLOSTMETH_03350</name>
</gene>